<comment type="caution">
    <text evidence="1">The sequence shown here is derived from an EMBL/GenBank/DDBJ whole genome shotgun (WGS) entry which is preliminary data.</text>
</comment>
<dbReference type="RefSeq" id="WP_074983098.1">
    <property type="nucleotide sequence ID" value="NZ_BGPP01000001.1"/>
</dbReference>
<evidence type="ECO:0000313" key="2">
    <source>
        <dbReference type="Proteomes" id="UP000183385"/>
    </source>
</evidence>
<sequence>MQAKVQYEDSGLVWMYGHLRRIGCSFPTALYRSMRFKLLGDTGDFRSEVSWQKIRFSRARAG</sequence>
<name>A0AAQ1KIA0_9PSED</name>
<evidence type="ECO:0000313" key="1">
    <source>
        <dbReference type="EMBL" id="SFD42802.1"/>
    </source>
</evidence>
<protein>
    <submittedName>
        <fullName evidence="1">Uncharacterized protein</fullName>
    </submittedName>
</protein>
<dbReference type="Proteomes" id="UP000183385">
    <property type="component" value="Unassembled WGS sequence"/>
</dbReference>
<dbReference type="AlphaFoldDB" id="A0AAQ1KIA0"/>
<keyword evidence="2" id="KW-1185">Reference proteome</keyword>
<proteinExistence type="predicted"/>
<organism evidence="1 2">
    <name type="scientific">Pseudomonas citronellolis</name>
    <dbReference type="NCBI Taxonomy" id="53408"/>
    <lineage>
        <taxon>Bacteria</taxon>
        <taxon>Pseudomonadati</taxon>
        <taxon>Pseudomonadota</taxon>
        <taxon>Gammaproteobacteria</taxon>
        <taxon>Pseudomonadales</taxon>
        <taxon>Pseudomonadaceae</taxon>
        <taxon>Pseudomonas</taxon>
    </lineage>
</organism>
<dbReference type="EMBL" id="FOLS01000025">
    <property type="protein sequence ID" value="SFD42802.1"/>
    <property type="molecule type" value="Genomic_DNA"/>
</dbReference>
<accession>A0AAQ1KIA0</accession>
<gene>
    <name evidence="1" type="ORF">SAMN05216577_125102</name>
</gene>
<reference evidence="1 2" key="1">
    <citation type="submission" date="2016-10" db="EMBL/GenBank/DDBJ databases">
        <authorList>
            <person name="Varghese N."/>
            <person name="Submissions S."/>
        </authorList>
    </citation>
    <scope>NUCLEOTIDE SEQUENCE [LARGE SCALE GENOMIC DNA]</scope>
    <source>
        <strain evidence="1 2">LMG 18378</strain>
    </source>
</reference>